<evidence type="ECO:0000256" key="6">
    <source>
        <dbReference type="SAM" id="MobiDB-lite"/>
    </source>
</evidence>
<dbReference type="PANTHER" id="PTHR46156:SF1">
    <property type="entry name" value="ZINC FINGER CCCH DOMAIN-CONTAINING PROTEIN 3"/>
    <property type="match status" value="1"/>
</dbReference>
<feature type="compositionally biased region" description="Polar residues" evidence="6">
    <location>
        <begin position="114"/>
        <end position="123"/>
    </location>
</feature>
<feature type="domain" description="C3H1-type" evidence="7">
    <location>
        <begin position="325"/>
        <end position="351"/>
    </location>
</feature>
<dbReference type="VEuPathDB" id="FungiDB:MFRU_001g01130"/>
<dbReference type="FunFam" id="4.10.1000.10:FF:000035">
    <property type="entry name" value="CCCH zinc finger protein, variant"/>
    <property type="match status" value="1"/>
</dbReference>
<feature type="region of interest" description="Disordered" evidence="6">
    <location>
        <begin position="104"/>
        <end position="130"/>
    </location>
</feature>
<evidence type="ECO:0000256" key="5">
    <source>
        <dbReference type="SAM" id="Coils"/>
    </source>
</evidence>
<evidence type="ECO:0000256" key="2">
    <source>
        <dbReference type="ARBA" id="ARBA00022771"/>
    </source>
</evidence>
<feature type="zinc finger region" description="C3H1-type" evidence="4">
    <location>
        <begin position="352"/>
        <end position="380"/>
    </location>
</feature>
<dbReference type="InterPro" id="IPR036855">
    <property type="entry name" value="Znf_CCCH_sf"/>
</dbReference>
<feature type="domain" description="C3H1-type" evidence="7">
    <location>
        <begin position="269"/>
        <end position="297"/>
    </location>
</feature>
<keyword evidence="1 4" id="KW-0479">Metal-binding</keyword>
<feature type="zinc finger region" description="C3H1-type" evidence="4">
    <location>
        <begin position="325"/>
        <end position="351"/>
    </location>
</feature>
<feature type="zinc finger region" description="C3H1-type" evidence="4">
    <location>
        <begin position="301"/>
        <end position="324"/>
    </location>
</feature>
<keyword evidence="9" id="KW-1185">Reference proteome</keyword>
<dbReference type="AlphaFoldDB" id="A0A5M9K261"/>
<evidence type="ECO:0000313" key="9">
    <source>
        <dbReference type="Proteomes" id="UP000322873"/>
    </source>
</evidence>
<reference evidence="8 9" key="1">
    <citation type="submission" date="2019-06" db="EMBL/GenBank/DDBJ databases">
        <title>Genome Sequence of the Brown Rot Fungal Pathogen Monilinia fructicola.</title>
        <authorList>
            <person name="De Miccolis Angelini R.M."/>
            <person name="Landi L."/>
            <person name="Abate D."/>
            <person name="Pollastro S."/>
            <person name="Romanazzi G."/>
            <person name="Faretra F."/>
        </authorList>
    </citation>
    <scope>NUCLEOTIDE SEQUENCE [LARGE SCALE GENOMIC DNA]</scope>
    <source>
        <strain evidence="8 9">Mfrc123</strain>
    </source>
</reference>
<keyword evidence="3 4" id="KW-0862">Zinc</keyword>
<dbReference type="Gene3D" id="6.10.250.3220">
    <property type="match status" value="3"/>
</dbReference>
<evidence type="ECO:0000256" key="4">
    <source>
        <dbReference type="PROSITE-ProRule" id="PRU00723"/>
    </source>
</evidence>
<proteinExistence type="predicted"/>
<gene>
    <name evidence="8" type="ORF">EYC84_005606</name>
</gene>
<dbReference type="PANTHER" id="PTHR46156">
    <property type="entry name" value="CCCH ZINGC FINGER"/>
    <property type="match status" value="1"/>
</dbReference>
<dbReference type="Proteomes" id="UP000322873">
    <property type="component" value="Unassembled WGS sequence"/>
</dbReference>
<dbReference type="InterPro" id="IPR000571">
    <property type="entry name" value="Znf_CCCH"/>
</dbReference>
<feature type="domain" description="C3H1-type" evidence="7">
    <location>
        <begin position="301"/>
        <end position="324"/>
    </location>
</feature>
<feature type="coiled-coil region" evidence="5">
    <location>
        <begin position="161"/>
        <end position="190"/>
    </location>
</feature>
<dbReference type="SUPFAM" id="SSF90229">
    <property type="entry name" value="CCCH zinc finger"/>
    <property type="match status" value="3"/>
</dbReference>
<name>A0A5M9K261_MONFR</name>
<evidence type="ECO:0000313" key="8">
    <source>
        <dbReference type="EMBL" id="KAA8574082.1"/>
    </source>
</evidence>
<feature type="compositionally biased region" description="Low complexity" evidence="6">
    <location>
        <begin position="414"/>
        <end position="424"/>
    </location>
</feature>
<evidence type="ECO:0000256" key="3">
    <source>
        <dbReference type="ARBA" id="ARBA00022833"/>
    </source>
</evidence>
<dbReference type="GO" id="GO:0005634">
    <property type="term" value="C:nucleus"/>
    <property type="evidence" value="ECO:0007669"/>
    <property type="project" value="TreeGrafter"/>
</dbReference>
<sequence>MASEDQAILERISRIAGQINQHKNHQLTDLHNQTHLSSSTNGSHPQPSTRGGHGAYAYHPYSSNSWRGGRGGRGRHRGAYFARGFRGGRGGGGGIVRHRTLVLNGGISAPPSQPDSSNVTPSADENERSSPADYITKTDRHLQLINKSYFEKDSQIRAKAIEQTRRQKLKQRDEREKLKLSRHLQRLDANSGSSMMQPTGTSNYEVTINGIRFMVTKNGSKLVKAPGDPTSANATPKTALIGGVKFYRSKNGNMYREGIIKAARKRGVSKINEPCRSFTTTGTCNKGPKCRYIHDPSKVGVCKTFLLKGECPNGDSCDLSHDLTPERIPNCLHFSKGNCSNPDCRYTHVRVSPTALVCHAFGVYGYCDKGTTCTERHVHECPDFSNTGICTTKGCKLPHRIKASVIRRNPAAGDSSPGDQSSDISSDEEDEIGSDDVDSDVIDEEFFGDEDEETEPGILAQQDYVRFS</sequence>
<dbReference type="PROSITE" id="PS50103">
    <property type="entry name" value="ZF_C3H1"/>
    <property type="match status" value="4"/>
</dbReference>
<dbReference type="Pfam" id="PF00642">
    <property type="entry name" value="zf-CCCH"/>
    <property type="match status" value="1"/>
</dbReference>
<accession>A0A5M9K261</accession>
<organism evidence="8 9">
    <name type="scientific">Monilinia fructicola</name>
    <name type="common">Brown rot fungus</name>
    <name type="synonym">Ciboria fructicola</name>
    <dbReference type="NCBI Taxonomy" id="38448"/>
    <lineage>
        <taxon>Eukaryota</taxon>
        <taxon>Fungi</taxon>
        <taxon>Dikarya</taxon>
        <taxon>Ascomycota</taxon>
        <taxon>Pezizomycotina</taxon>
        <taxon>Leotiomycetes</taxon>
        <taxon>Helotiales</taxon>
        <taxon>Sclerotiniaceae</taxon>
        <taxon>Monilinia</taxon>
    </lineage>
</organism>
<keyword evidence="5" id="KW-0175">Coiled coil</keyword>
<evidence type="ECO:0000256" key="1">
    <source>
        <dbReference type="ARBA" id="ARBA00022723"/>
    </source>
</evidence>
<feature type="region of interest" description="Disordered" evidence="6">
    <location>
        <begin position="34"/>
        <end position="56"/>
    </location>
</feature>
<protein>
    <recommendedName>
        <fullName evidence="7">C3H1-type domain-containing protein</fullName>
    </recommendedName>
</protein>
<feature type="region of interest" description="Disordered" evidence="6">
    <location>
        <begin position="406"/>
        <end position="468"/>
    </location>
</feature>
<feature type="compositionally biased region" description="Polar residues" evidence="6">
    <location>
        <begin position="34"/>
        <end position="49"/>
    </location>
</feature>
<dbReference type="SMART" id="SM00356">
    <property type="entry name" value="ZnF_C3H1"/>
    <property type="match status" value="4"/>
</dbReference>
<comment type="caution">
    <text evidence="8">The sequence shown here is derived from an EMBL/GenBank/DDBJ whole genome shotgun (WGS) entry which is preliminary data.</text>
</comment>
<evidence type="ECO:0000259" key="7">
    <source>
        <dbReference type="PROSITE" id="PS50103"/>
    </source>
</evidence>
<keyword evidence="2 4" id="KW-0863">Zinc-finger</keyword>
<feature type="zinc finger region" description="C3H1-type" evidence="4">
    <location>
        <begin position="269"/>
        <end position="297"/>
    </location>
</feature>
<feature type="domain" description="C3H1-type" evidence="7">
    <location>
        <begin position="352"/>
        <end position="380"/>
    </location>
</feature>
<dbReference type="EMBL" id="VICG01000003">
    <property type="protein sequence ID" value="KAA8574082.1"/>
    <property type="molecule type" value="Genomic_DNA"/>
</dbReference>
<feature type="compositionally biased region" description="Acidic residues" evidence="6">
    <location>
        <begin position="425"/>
        <end position="455"/>
    </location>
</feature>
<dbReference type="GO" id="GO:0008270">
    <property type="term" value="F:zinc ion binding"/>
    <property type="evidence" value="ECO:0007669"/>
    <property type="project" value="UniProtKB-KW"/>
</dbReference>